<keyword evidence="2" id="KW-0812">Transmembrane</keyword>
<dbReference type="Pfam" id="PF05170">
    <property type="entry name" value="AsmA"/>
    <property type="match status" value="1"/>
</dbReference>
<keyword evidence="2" id="KW-1133">Transmembrane helix</keyword>
<dbReference type="Proteomes" id="UP000254259">
    <property type="component" value="Chromosome CBM2636"/>
</dbReference>
<protein>
    <submittedName>
        <fullName evidence="4">AsmA family protein YhjG</fullName>
    </submittedName>
</protein>
<sequence>MPVRRKVVLWSVLTPVALIALLVVVILTFDWNRIKPWLNDRVSEAIGRPFAINGDLTVTWRRGEGEQGWRTLVPWPRLSARDITVGNPDWAAQPHMATVRELIFVLRPLPLLANEIAVPTIVIDSPAVWLERLADSRNNWTFDTGPKKNGTSKWQLDVGEVVLARGNLALTDQLKKISLQAELDTIGNAPLYDKARDGALVEPQASAVPPGPPGSAAQAASAPRAGGPASAAPANGGDGRYGVRWKATGRYNEATINASGKAGTVLSLRNTDVPFPIQADVRVGTTRAQIEGTVTNPAHLAALDVHLTLAGDSMARLYALTGVVLPSTPPYQTRGRLMATLRKEGSIYEYQKFTGRVGGSDLSGTLTFTKRDPRPLLAGNLVSNQLRFVDLAPLIGADAKPGRPAKDSPVAQPADKALPVAPFRTERWDEIDADVHFTGKRIIRDAELPITDLVTHLKLQDGVLLLDPLNFGVAGGNLVSTVRLDGKREPMGAMVDLKARRMKLKQLFPTIDLMRASIGELNGSAKLSATGNSVAALLGSSNGEARLLVENGTVSKFLLEAIGLNVGSLVVSKLFGDKPVQINCGVSDFAMTDGVARARTFVLDTQDAVIETTGGIDLRSERLALTIHPDSKGLRVFSLRSPLYVGGTMKNPRVSPDIGVLALRAGGALSLALLAPVATAVLPLLDLSPGGDDTQCAKLLAELRKRPTAPPPGKTYKDPKAAAAPAAATGATDTSRSGAEATARRPGQPAAEARAGKPPAASRQEPARPAAQRPPQRPANERAPQRPGNDRSFYQGG</sequence>
<dbReference type="PANTHER" id="PTHR30441">
    <property type="entry name" value="DUF748 DOMAIN-CONTAINING PROTEIN"/>
    <property type="match status" value="1"/>
</dbReference>
<dbReference type="AlphaFoldDB" id="A0A9Q7XSL4"/>
<dbReference type="InterPro" id="IPR052894">
    <property type="entry name" value="AsmA-related"/>
</dbReference>
<feature type="compositionally biased region" description="Low complexity" evidence="1">
    <location>
        <begin position="214"/>
        <end position="235"/>
    </location>
</feature>
<feature type="domain" description="AsmA" evidence="3">
    <location>
        <begin position="1"/>
        <end position="599"/>
    </location>
</feature>
<feature type="compositionally biased region" description="Low complexity" evidence="1">
    <location>
        <begin position="721"/>
        <end position="733"/>
    </location>
</feature>
<dbReference type="InterPro" id="IPR007844">
    <property type="entry name" value="AsmA"/>
</dbReference>
<feature type="compositionally biased region" description="Low complexity" evidence="1">
    <location>
        <begin position="749"/>
        <end position="774"/>
    </location>
</feature>
<organism evidence="4 5">
    <name type="scientific">Cupriavidus taiwanensis</name>
    <dbReference type="NCBI Taxonomy" id="164546"/>
    <lineage>
        <taxon>Bacteria</taxon>
        <taxon>Pseudomonadati</taxon>
        <taxon>Pseudomonadota</taxon>
        <taxon>Betaproteobacteria</taxon>
        <taxon>Burkholderiales</taxon>
        <taxon>Burkholderiaceae</taxon>
        <taxon>Cupriavidus</taxon>
    </lineage>
</organism>
<proteinExistence type="predicted"/>
<evidence type="ECO:0000313" key="5">
    <source>
        <dbReference type="Proteomes" id="UP000254259"/>
    </source>
</evidence>
<dbReference type="RefSeq" id="WP_115710393.1">
    <property type="nucleotide sequence ID" value="NZ_LT984813.1"/>
</dbReference>
<accession>A0A9Q7XSL4</accession>
<feature type="transmembrane region" description="Helical" evidence="2">
    <location>
        <begin position="7"/>
        <end position="29"/>
    </location>
</feature>
<reference evidence="4 5" key="1">
    <citation type="submission" date="2018-01" db="EMBL/GenBank/DDBJ databases">
        <authorList>
            <person name="Clerissi C."/>
        </authorList>
    </citation>
    <scope>NUCLEOTIDE SEQUENCE [LARGE SCALE GENOMIC DNA]</scope>
    <source>
        <strain evidence="4">Cupriavidus taiwanensis SWF 66322</strain>
    </source>
</reference>
<feature type="region of interest" description="Disordered" evidence="1">
    <location>
        <begin position="703"/>
        <end position="797"/>
    </location>
</feature>
<dbReference type="GO" id="GO:0090313">
    <property type="term" value="P:regulation of protein targeting to membrane"/>
    <property type="evidence" value="ECO:0007669"/>
    <property type="project" value="TreeGrafter"/>
</dbReference>
<gene>
    <name evidence="4" type="primary">yhjG</name>
    <name evidence="4" type="ORF">CBM2636_12427</name>
</gene>
<evidence type="ECO:0000259" key="3">
    <source>
        <dbReference type="Pfam" id="PF05170"/>
    </source>
</evidence>
<keyword evidence="2" id="KW-0472">Membrane</keyword>
<dbReference type="GO" id="GO:0005886">
    <property type="term" value="C:plasma membrane"/>
    <property type="evidence" value="ECO:0007669"/>
    <property type="project" value="TreeGrafter"/>
</dbReference>
<feature type="region of interest" description="Disordered" evidence="1">
    <location>
        <begin position="202"/>
        <end position="239"/>
    </location>
</feature>
<evidence type="ECO:0000313" key="4">
    <source>
        <dbReference type="EMBL" id="SPD65404.1"/>
    </source>
</evidence>
<evidence type="ECO:0000256" key="2">
    <source>
        <dbReference type="SAM" id="Phobius"/>
    </source>
</evidence>
<name>A0A9Q7XSL4_9BURK</name>
<dbReference type="PANTHER" id="PTHR30441:SF9">
    <property type="entry name" value="ASMA FAMILY PROTEIN YHJG"/>
    <property type="match status" value="1"/>
</dbReference>
<evidence type="ECO:0000256" key="1">
    <source>
        <dbReference type="SAM" id="MobiDB-lite"/>
    </source>
</evidence>
<dbReference type="EMBL" id="LT984813">
    <property type="protein sequence ID" value="SPD65404.1"/>
    <property type="molecule type" value="Genomic_DNA"/>
</dbReference>